<comment type="caution">
    <text evidence="15">The sequence shown here is derived from an EMBL/GenBank/DDBJ whole genome shotgun (WGS) entry which is preliminary data.</text>
</comment>
<dbReference type="RefSeq" id="WP_192774934.1">
    <property type="nucleotide sequence ID" value="NZ_BAAASY010000005.1"/>
</dbReference>
<evidence type="ECO:0000256" key="8">
    <source>
        <dbReference type="ARBA" id="ARBA00022881"/>
    </source>
</evidence>
<accession>A0ABR9KD28</accession>
<comment type="similarity">
    <text evidence="11">Belongs to the ABC transporter superfamily. UvrA family.</text>
</comment>
<sequence>MSEAIVITGARTNNLKNVSLRIPKNRLVVFTGVSGSGKSSIVFDTIAVESQRQLNETFPTFVRNRLPRYEKPEAEAIEHLSAAIVVDQKPIGGNARSTVGTMTDISSILRVLFSRYGEPSAGYSFAYSFNDPQGMCPECDGLGRRLELDLGAFLDEELSLEEGAIRFPLFGVGTWQWQIYARSDTFDPAKPLKHYTDAERELFLHGQGFSVAVRGKNGTLNKVAYEGVADRFTRLYLKRDLSELSGRNREAVLAVVSEGVCRSCGGARLNAKALASRIGGHSIADYGAMEVTDLIAELGRLDYPVAGAAVAALRRVEQIGLGYLSLDRETSTVSGGEAQRLKMVRHLGSSLTGMTYIFDEPSAGLHPADVHRMNSLLLQLRDQGNTVMVVEHDPQVIEIADHVIDLGPGAGVHGGQVVFEGPVAELTDTLTGTHLRRRTSIKEQPRTPSGWLTVEHASLHNLDDVSVRLPVGVLTAVTGVAGSGKSTLIGQVFVAAHPEAVVVDQGAIAVSSRSSPASAIGVMDGIRAAFAKANGVKAGLFSFNSAGACPECEGRGVIYTDLAFMDPVTRTCETCEGRRFNAEALSYRLRGRTIAEVLAMTSEQASAFFADAGAAAIAARLRSLVEVGLGYLTLGQPTSTLSGGERQRLKLAGELGRTGSLYVLDEPTTGLHLADVEALVDLLDRLVEQGNTVIVIEHDLQVIRRADWVIDLGPGGGRHGGRVLYEGPPAGLGEAAGSVTGRFLRS</sequence>
<dbReference type="PROSITE" id="PS00211">
    <property type="entry name" value="ABC_TRANSPORTER_1"/>
    <property type="match status" value="1"/>
</dbReference>
<evidence type="ECO:0000256" key="1">
    <source>
        <dbReference type="ARBA" id="ARBA00004496"/>
    </source>
</evidence>
<evidence type="ECO:0000256" key="6">
    <source>
        <dbReference type="ARBA" id="ARBA00022769"/>
    </source>
</evidence>
<keyword evidence="5" id="KW-0227">DNA damage</keyword>
<protein>
    <recommendedName>
        <fullName evidence="12">UvrABC system protein A</fullName>
    </recommendedName>
    <alternativeName>
        <fullName evidence="13">Excinuclease ABC subunit A</fullName>
    </alternativeName>
</protein>
<dbReference type="InterPro" id="IPR017871">
    <property type="entry name" value="ABC_transporter-like_CS"/>
</dbReference>
<dbReference type="Proteomes" id="UP000661607">
    <property type="component" value="Unassembled WGS sequence"/>
</dbReference>
<keyword evidence="9" id="KW-0238">DNA-binding</keyword>
<dbReference type="Gene3D" id="1.20.1580.10">
    <property type="entry name" value="ABC transporter ATPase like domain"/>
    <property type="match status" value="2"/>
</dbReference>
<evidence type="ECO:0000313" key="15">
    <source>
        <dbReference type="EMBL" id="MBE1559706.1"/>
    </source>
</evidence>
<organism evidence="15 16">
    <name type="scientific">Nonomuraea africana</name>
    <dbReference type="NCBI Taxonomy" id="46171"/>
    <lineage>
        <taxon>Bacteria</taxon>
        <taxon>Bacillati</taxon>
        <taxon>Actinomycetota</taxon>
        <taxon>Actinomycetes</taxon>
        <taxon>Streptosporangiales</taxon>
        <taxon>Streptosporangiaceae</taxon>
        <taxon>Nonomuraea</taxon>
    </lineage>
</organism>
<keyword evidence="6" id="KW-0228">DNA excision</keyword>
<evidence type="ECO:0000259" key="14">
    <source>
        <dbReference type="PROSITE" id="PS50893"/>
    </source>
</evidence>
<feature type="domain" description="ABC transporter" evidence="14">
    <location>
        <begin position="435"/>
        <end position="739"/>
    </location>
</feature>
<evidence type="ECO:0000256" key="10">
    <source>
        <dbReference type="ARBA" id="ARBA00023204"/>
    </source>
</evidence>
<dbReference type="PROSITE" id="PS50893">
    <property type="entry name" value="ABC_TRANSPORTER_2"/>
    <property type="match status" value="1"/>
</dbReference>
<dbReference type="InterPro" id="IPR003439">
    <property type="entry name" value="ABC_transporter-like_ATP-bd"/>
</dbReference>
<proteinExistence type="inferred from homology"/>
<dbReference type="InterPro" id="IPR027417">
    <property type="entry name" value="P-loop_NTPase"/>
</dbReference>
<evidence type="ECO:0000256" key="11">
    <source>
        <dbReference type="ARBA" id="ARBA00038000"/>
    </source>
</evidence>
<dbReference type="SUPFAM" id="SSF52540">
    <property type="entry name" value="P-loop containing nucleoside triphosphate hydrolases"/>
    <property type="match status" value="2"/>
</dbReference>
<gene>
    <name evidence="15" type="ORF">H4W81_002485</name>
</gene>
<evidence type="ECO:0000256" key="5">
    <source>
        <dbReference type="ARBA" id="ARBA00022763"/>
    </source>
</evidence>
<dbReference type="SMART" id="SM00382">
    <property type="entry name" value="AAA"/>
    <property type="match status" value="2"/>
</dbReference>
<keyword evidence="16" id="KW-1185">Reference proteome</keyword>
<evidence type="ECO:0000256" key="4">
    <source>
        <dbReference type="ARBA" id="ARBA00022741"/>
    </source>
</evidence>
<evidence type="ECO:0000256" key="13">
    <source>
        <dbReference type="ARBA" id="ARBA00042156"/>
    </source>
</evidence>
<keyword evidence="3" id="KW-0677">Repeat</keyword>
<name>A0ABR9KD28_9ACTN</name>
<dbReference type="CDD" id="cd03270">
    <property type="entry name" value="ABC_UvrA_I"/>
    <property type="match status" value="1"/>
</dbReference>
<dbReference type="Pfam" id="PF00005">
    <property type="entry name" value="ABC_tran"/>
    <property type="match status" value="1"/>
</dbReference>
<dbReference type="PANTHER" id="PTHR43152">
    <property type="entry name" value="UVRABC SYSTEM PROTEIN A"/>
    <property type="match status" value="1"/>
</dbReference>
<keyword evidence="8" id="KW-0267">Excision nuclease</keyword>
<dbReference type="Gene3D" id="3.40.50.300">
    <property type="entry name" value="P-loop containing nucleotide triphosphate hydrolases"/>
    <property type="match status" value="3"/>
</dbReference>
<evidence type="ECO:0000256" key="2">
    <source>
        <dbReference type="ARBA" id="ARBA00022490"/>
    </source>
</evidence>
<keyword evidence="7" id="KW-0067">ATP-binding</keyword>
<dbReference type="Gene3D" id="1.10.8.280">
    <property type="entry name" value="ABC transporter ATPase domain-like"/>
    <property type="match status" value="1"/>
</dbReference>
<keyword evidence="10" id="KW-0234">DNA repair</keyword>
<evidence type="ECO:0000256" key="3">
    <source>
        <dbReference type="ARBA" id="ARBA00022737"/>
    </source>
</evidence>
<keyword evidence="4" id="KW-0547">Nucleotide-binding</keyword>
<dbReference type="InterPro" id="IPR003593">
    <property type="entry name" value="AAA+_ATPase"/>
</dbReference>
<reference evidence="15 16" key="1">
    <citation type="submission" date="2020-10" db="EMBL/GenBank/DDBJ databases">
        <title>Sequencing the genomes of 1000 actinobacteria strains.</title>
        <authorList>
            <person name="Klenk H.-P."/>
        </authorList>
    </citation>
    <scope>NUCLEOTIDE SEQUENCE [LARGE SCALE GENOMIC DNA]</scope>
    <source>
        <strain evidence="15 16">DSM 43748</strain>
    </source>
</reference>
<evidence type="ECO:0000256" key="9">
    <source>
        <dbReference type="ARBA" id="ARBA00023125"/>
    </source>
</evidence>
<evidence type="ECO:0000256" key="7">
    <source>
        <dbReference type="ARBA" id="ARBA00022840"/>
    </source>
</evidence>
<evidence type="ECO:0000256" key="12">
    <source>
        <dbReference type="ARBA" id="ARBA00039316"/>
    </source>
</evidence>
<dbReference type="EMBL" id="JADBEF010000001">
    <property type="protein sequence ID" value="MBE1559706.1"/>
    <property type="molecule type" value="Genomic_DNA"/>
</dbReference>
<dbReference type="PANTHER" id="PTHR43152:SF3">
    <property type="entry name" value="UVRABC SYSTEM PROTEIN A"/>
    <property type="match status" value="1"/>
</dbReference>
<evidence type="ECO:0000313" key="16">
    <source>
        <dbReference type="Proteomes" id="UP000661607"/>
    </source>
</evidence>
<comment type="subcellular location">
    <subcellularLocation>
        <location evidence="1">Cytoplasm</location>
    </subcellularLocation>
</comment>
<keyword evidence="2" id="KW-0963">Cytoplasm</keyword>